<evidence type="ECO:0000256" key="3">
    <source>
        <dbReference type="ARBA" id="ARBA00022691"/>
    </source>
</evidence>
<organism evidence="4 5">
    <name type="scientific">Polycladospora coralii</name>
    <dbReference type="NCBI Taxonomy" id="2771432"/>
    <lineage>
        <taxon>Bacteria</taxon>
        <taxon>Bacillati</taxon>
        <taxon>Bacillota</taxon>
        <taxon>Bacilli</taxon>
        <taxon>Bacillales</taxon>
        <taxon>Thermoactinomycetaceae</taxon>
        <taxon>Polycladospora</taxon>
    </lineage>
</organism>
<keyword evidence="2" id="KW-0808">Transferase</keyword>
<dbReference type="Pfam" id="PF01596">
    <property type="entry name" value="Methyltransf_3"/>
    <property type="match status" value="1"/>
</dbReference>
<dbReference type="EMBL" id="JACXAH010000002">
    <property type="protein sequence ID" value="MBD1371204.1"/>
    <property type="molecule type" value="Genomic_DNA"/>
</dbReference>
<dbReference type="InterPro" id="IPR050362">
    <property type="entry name" value="Cation-dep_OMT"/>
</dbReference>
<proteinExistence type="predicted"/>
<gene>
    <name evidence="4" type="ORF">IC620_02375</name>
</gene>
<sequence length="212" mass="23387">MKNEVNYINDLFVQEDDVLKNIITGLDERELPQISVSPEVGKVLYMLAKISGATHALEIGGLGGYSTIWIGRALPETGEILSLELKQEHVDFALENVKAAGMEDRISYLVGDAVESLDQLTTEGKKFNFFFIDADKPNYMYYLEKAIQLAMPGALIVADNLFQGGRIFDEEDDNPSPVAIRAFNEKIAVDPRLESTILTVGDGLGICRVKSV</sequence>
<dbReference type="Gene3D" id="3.40.50.150">
    <property type="entry name" value="Vaccinia Virus protein VP39"/>
    <property type="match status" value="1"/>
</dbReference>
<dbReference type="GO" id="GO:0008757">
    <property type="term" value="F:S-adenosylmethionine-dependent methyltransferase activity"/>
    <property type="evidence" value="ECO:0007669"/>
    <property type="project" value="TreeGrafter"/>
</dbReference>
<reference evidence="4" key="1">
    <citation type="submission" date="2020-09" db="EMBL/GenBank/DDBJ databases">
        <title>A novel bacterium of genus Hazenella, isolated from South China Sea.</title>
        <authorList>
            <person name="Huang H."/>
            <person name="Mo K."/>
            <person name="Hu Y."/>
        </authorList>
    </citation>
    <scope>NUCLEOTIDE SEQUENCE</scope>
    <source>
        <strain evidence="4">IB182357</strain>
    </source>
</reference>
<dbReference type="AlphaFoldDB" id="A0A926RTI3"/>
<evidence type="ECO:0000313" key="4">
    <source>
        <dbReference type="EMBL" id="MBD1371204.1"/>
    </source>
</evidence>
<dbReference type="PANTHER" id="PTHR10509:SF14">
    <property type="entry name" value="CAFFEOYL-COA O-METHYLTRANSFERASE 3-RELATED"/>
    <property type="match status" value="1"/>
</dbReference>
<dbReference type="GO" id="GO:0008171">
    <property type="term" value="F:O-methyltransferase activity"/>
    <property type="evidence" value="ECO:0007669"/>
    <property type="project" value="InterPro"/>
</dbReference>
<name>A0A926RTI3_9BACL</name>
<keyword evidence="3" id="KW-0949">S-adenosyl-L-methionine</keyword>
<dbReference type="SUPFAM" id="SSF53335">
    <property type="entry name" value="S-adenosyl-L-methionine-dependent methyltransferases"/>
    <property type="match status" value="1"/>
</dbReference>
<dbReference type="PROSITE" id="PS51682">
    <property type="entry name" value="SAM_OMT_I"/>
    <property type="match status" value="1"/>
</dbReference>
<dbReference type="Proteomes" id="UP000661691">
    <property type="component" value="Unassembled WGS sequence"/>
</dbReference>
<evidence type="ECO:0000313" key="5">
    <source>
        <dbReference type="Proteomes" id="UP000661691"/>
    </source>
</evidence>
<protein>
    <submittedName>
        <fullName evidence="4">O-methyltransferase</fullName>
    </submittedName>
</protein>
<dbReference type="InterPro" id="IPR002935">
    <property type="entry name" value="SAM_O-MeTrfase"/>
</dbReference>
<evidence type="ECO:0000256" key="1">
    <source>
        <dbReference type="ARBA" id="ARBA00022603"/>
    </source>
</evidence>
<keyword evidence="5" id="KW-1185">Reference proteome</keyword>
<keyword evidence="1" id="KW-0489">Methyltransferase</keyword>
<dbReference type="GO" id="GO:0032259">
    <property type="term" value="P:methylation"/>
    <property type="evidence" value="ECO:0007669"/>
    <property type="project" value="UniProtKB-KW"/>
</dbReference>
<dbReference type="PANTHER" id="PTHR10509">
    <property type="entry name" value="O-METHYLTRANSFERASE-RELATED"/>
    <property type="match status" value="1"/>
</dbReference>
<accession>A0A926RTI3</accession>
<comment type="caution">
    <text evidence="4">The sequence shown here is derived from an EMBL/GenBank/DDBJ whole genome shotgun (WGS) entry which is preliminary data.</text>
</comment>
<dbReference type="InterPro" id="IPR029063">
    <property type="entry name" value="SAM-dependent_MTases_sf"/>
</dbReference>
<dbReference type="RefSeq" id="WP_191141409.1">
    <property type="nucleotide sequence ID" value="NZ_JACXAH010000002.1"/>
</dbReference>
<evidence type="ECO:0000256" key="2">
    <source>
        <dbReference type="ARBA" id="ARBA00022679"/>
    </source>
</evidence>